<dbReference type="InterPro" id="IPR018095">
    <property type="entry name" value="Thymidylate_kin_CS"/>
</dbReference>
<evidence type="ECO:0000313" key="10">
    <source>
        <dbReference type="EMBL" id="SVC63105.1"/>
    </source>
</evidence>
<dbReference type="GO" id="GO:0006233">
    <property type="term" value="P:dTDP biosynthetic process"/>
    <property type="evidence" value="ECO:0007669"/>
    <property type="project" value="InterPro"/>
</dbReference>
<dbReference type="GO" id="GO:0006235">
    <property type="term" value="P:dTTP biosynthetic process"/>
    <property type="evidence" value="ECO:0007669"/>
    <property type="project" value="TreeGrafter"/>
</dbReference>
<evidence type="ECO:0000256" key="1">
    <source>
        <dbReference type="ARBA" id="ARBA00009776"/>
    </source>
</evidence>
<organism evidence="10">
    <name type="scientific">marine metagenome</name>
    <dbReference type="NCBI Taxonomy" id="408172"/>
    <lineage>
        <taxon>unclassified sequences</taxon>
        <taxon>metagenomes</taxon>
        <taxon>ecological metagenomes</taxon>
    </lineage>
</organism>
<keyword evidence="5" id="KW-0547">Nucleotide-binding</keyword>
<dbReference type="GO" id="GO:0006227">
    <property type="term" value="P:dUDP biosynthetic process"/>
    <property type="evidence" value="ECO:0007669"/>
    <property type="project" value="TreeGrafter"/>
</dbReference>
<dbReference type="SUPFAM" id="SSF52540">
    <property type="entry name" value="P-loop containing nucleoside triphosphate hydrolases"/>
    <property type="match status" value="1"/>
</dbReference>
<dbReference type="EC" id="2.7.4.9" evidence="2"/>
<keyword evidence="6" id="KW-0418">Kinase</keyword>
<evidence type="ECO:0000256" key="7">
    <source>
        <dbReference type="ARBA" id="ARBA00022840"/>
    </source>
</evidence>
<dbReference type="GO" id="GO:0005524">
    <property type="term" value="F:ATP binding"/>
    <property type="evidence" value="ECO:0007669"/>
    <property type="project" value="UniProtKB-KW"/>
</dbReference>
<comment type="similarity">
    <text evidence="1">Belongs to the thymidylate kinase family.</text>
</comment>
<reference evidence="10" key="1">
    <citation type="submission" date="2018-05" db="EMBL/GenBank/DDBJ databases">
        <authorList>
            <person name="Lanie J.A."/>
            <person name="Ng W.-L."/>
            <person name="Kazmierczak K.M."/>
            <person name="Andrzejewski T.M."/>
            <person name="Davidsen T.M."/>
            <person name="Wayne K.J."/>
            <person name="Tettelin H."/>
            <person name="Glass J.I."/>
            <person name="Rusch D."/>
            <person name="Podicherti R."/>
            <person name="Tsui H.-C.T."/>
            <person name="Winkler M.E."/>
        </authorList>
    </citation>
    <scope>NUCLEOTIDE SEQUENCE</scope>
</reference>
<dbReference type="PROSITE" id="PS01331">
    <property type="entry name" value="THYMIDYLATE_KINASE"/>
    <property type="match status" value="1"/>
</dbReference>
<dbReference type="InterPro" id="IPR039430">
    <property type="entry name" value="Thymidylate_kin-like_dom"/>
</dbReference>
<dbReference type="Pfam" id="PF02223">
    <property type="entry name" value="Thymidylate_kin"/>
    <property type="match status" value="1"/>
</dbReference>
<gene>
    <name evidence="10" type="ORF">METZ01_LOCUS315959</name>
</gene>
<dbReference type="AlphaFoldDB" id="A0A382NRY3"/>
<proteinExistence type="inferred from homology"/>
<comment type="catalytic activity">
    <reaction evidence="8">
        <text>dTMP + ATP = dTDP + ADP</text>
        <dbReference type="Rhea" id="RHEA:13517"/>
        <dbReference type="ChEBI" id="CHEBI:30616"/>
        <dbReference type="ChEBI" id="CHEBI:58369"/>
        <dbReference type="ChEBI" id="CHEBI:63528"/>
        <dbReference type="ChEBI" id="CHEBI:456216"/>
        <dbReference type="EC" id="2.7.4.9"/>
    </reaction>
</comment>
<sequence>MQEYLNKKGIPAVRFREPTDGIWGQKIRNILNVGRGDTTREEELSWFNKDRREDVEKNILPALSDKKVVLMDRYYYSTAAYQGALGLDSDSIIRDNETFAPIPDRAYIFTAPPEKCLKRIEDSRDGYSSFEKLDYLIKVQKKFNLFEGPQIKNINSLSTVEDIHAQLCADIHNLIGIE</sequence>
<evidence type="ECO:0000256" key="4">
    <source>
        <dbReference type="ARBA" id="ARBA00022727"/>
    </source>
</evidence>
<dbReference type="CDD" id="cd01672">
    <property type="entry name" value="TMPK"/>
    <property type="match status" value="1"/>
</dbReference>
<dbReference type="InterPro" id="IPR027417">
    <property type="entry name" value="P-loop_NTPase"/>
</dbReference>
<feature type="domain" description="Thymidylate kinase-like" evidence="9">
    <location>
        <begin position="2"/>
        <end position="166"/>
    </location>
</feature>
<evidence type="ECO:0000259" key="9">
    <source>
        <dbReference type="Pfam" id="PF02223"/>
    </source>
</evidence>
<protein>
    <recommendedName>
        <fullName evidence="2">dTMP kinase</fullName>
        <ecNumber evidence="2">2.7.4.9</ecNumber>
    </recommendedName>
</protein>
<dbReference type="GO" id="GO:0004798">
    <property type="term" value="F:dTMP kinase activity"/>
    <property type="evidence" value="ECO:0007669"/>
    <property type="project" value="UniProtKB-EC"/>
</dbReference>
<accession>A0A382NRY3</accession>
<dbReference type="PANTHER" id="PTHR10344">
    <property type="entry name" value="THYMIDYLATE KINASE"/>
    <property type="match status" value="1"/>
</dbReference>
<name>A0A382NRY3_9ZZZZ</name>
<dbReference type="EMBL" id="UINC01101909">
    <property type="protein sequence ID" value="SVC63105.1"/>
    <property type="molecule type" value="Genomic_DNA"/>
</dbReference>
<keyword evidence="3" id="KW-0808">Transferase</keyword>
<dbReference type="NCBIfam" id="TIGR00041">
    <property type="entry name" value="DTMP_kinase"/>
    <property type="match status" value="1"/>
</dbReference>
<keyword evidence="4" id="KW-0545">Nucleotide biosynthesis</keyword>
<dbReference type="Gene3D" id="3.40.50.300">
    <property type="entry name" value="P-loop containing nucleotide triphosphate hydrolases"/>
    <property type="match status" value="1"/>
</dbReference>
<evidence type="ECO:0000256" key="3">
    <source>
        <dbReference type="ARBA" id="ARBA00022679"/>
    </source>
</evidence>
<evidence type="ECO:0000256" key="2">
    <source>
        <dbReference type="ARBA" id="ARBA00012980"/>
    </source>
</evidence>
<evidence type="ECO:0000256" key="5">
    <source>
        <dbReference type="ARBA" id="ARBA00022741"/>
    </source>
</evidence>
<keyword evidence="7" id="KW-0067">ATP-binding</keyword>
<evidence type="ECO:0000256" key="6">
    <source>
        <dbReference type="ARBA" id="ARBA00022777"/>
    </source>
</evidence>
<dbReference type="PANTHER" id="PTHR10344:SF4">
    <property type="entry name" value="UMP-CMP KINASE 2, MITOCHONDRIAL"/>
    <property type="match status" value="1"/>
</dbReference>
<evidence type="ECO:0000256" key="8">
    <source>
        <dbReference type="ARBA" id="ARBA00048743"/>
    </source>
</evidence>
<dbReference type="InterPro" id="IPR018094">
    <property type="entry name" value="Thymidylate_kinase"/>
</dbReference>
<dbReference type="GO" id="GO:0005737">
    <property type="term" value="C:cytoplasm"/>
    <property type="evidence" value="ECO:0007669"/>
    <property type="project" value="TreeGrafter"/>
</dbReference>